<feature type="binding site" evidence="21">
    <location>
        <position position="316"/>
    </location>
    <ligand>
        <name>Mg(2+)</name>
        <dbReference type="ChEBI" id="CHEBI:18420"/>
        <label>2</label>
    </ligand>
</feature>
<dbReference type="GO" id="GO:0046872">
    <property type="term" value="F:metal ion binding"/>
    <property type="evidence" value="ECO:0007669"/>
    <property type="project" value="UniProtKB-KW"/>
</dbReference>
<dbReference type="NCBIfam" id="TIGR01205">
    <property type="entry name" value="D_ala_D_alaTIGR"/>
    <property type="match status" value="1"/>
</dbReference>
<dbReference type="GO" id="GO:0008360">
    <property type="term" value="P:regulation of cell shape"/>
    <property type="evidence" value="ECO:0007669"/>
    <property type="project" value="UniProtKB-KW"/>
</dbReference>
<keyword evidence="13 18" id="KW-0573">Peptidoglycan synthesis</keyword>
<dbReference type="InterPro" id="IPR005905">
    <property type="entry name" value="D_ala_D_ala"/>
</dbReference>
<evidence type="ECO:0000256" key="19">
    <source>
        <dbReference type="PIRSR" id="PIRSR039102-1"/>
    </source>
</evidence>
<keyword evidence="8 21" id="KW-0479">Metal-binding</keyword>
<reference evidence="24 25" key="1">
    <citation type="submission" date="2016-10" db="EMBL/GenBank/DDBJ databases">
        <authorList>
            <person name="de Groot N.N."/>
        </authorList>
    </citation>
    <scope>NUCLEOTIDE SEQUENCE [LARGE SCALE GENOMIC DNA]</scope>
    <source>
        <strain evidence="24 25">DSM 26656</strain>
    </source>
</reference>
<name>A0A1H6D4L9_9HYPH</name>
<dbReference type="GO" id="GO:0071555">
    <property type="term" value="P:cell wall organization"/>
    <property type="evidence" value="ECO:0007669"/>
    <property type="project" value="UniProtKB-KW"/>
</dbReference>
<accession>A0A1H6D4L9</accession>
<feature type="binding site" evidence="21">
    <location>
        <position position="301"/>
    </location>
    <ligand>
        <name>Mg(2+)</name>
        <dbReference type="ChEBI" id="CHEBI:18420"/>
        <label>1</label>
    </ligand>
</feature>
<feature type="domain" description="ATP-grasp" evidence="23">
    <location>
        <begin position="142"/>
        <end position="347"/>
    </location>
</feature>
<dbReference type="GO" id="GO:0008716">
    <property type="term" value="F:D-alanine-D-alanine ligase activity"/>
    <property type="evidence" value="ECO:0007669"/>
    <property type="project" value="UniProtKB-UniRule"/>
</dbReference>
<comment type="catalytic activity">
    <reaction evidence="16 18">
        <text>2 D-alanine + ATP = D-alanyl-D-alanine + ADP + phosphate + H(+)</text>
        <dbReference type="Rhea" id="RHEA:11224"/>
        <dbReference type="ChEBI" id="CHEBI:15378"/>
        <dbReference type="ChEBI" id="CHEBI:30616"/>
        <dbReference type="ChEBI" id="CHEBI:43474"/>
        <dbReference type="ChEBI" id="CHEBI:57416"/>
        <dbReference type="ChEBI" id="CHEBI:57822"/>
        <dbReference type="ChEBI" id="CHEBI:456216"/>
        <dbReference type="EC" id="6.3.2.4"/>
    </reaction>
</comment>
<dbReference type="SUPFAM" id="SSF52440">
    <property type="entry name" value="PreATP-grasp domain"/>
    <property type="match status" value="1"/>
</dbReference>
<evidence type="ECO:0000256" key="22">
    <source>
        <dbReference type="PROSITE-ProRule" id="PRU00409"/>
    </source>
</evidence>
<feature type="active site" evidence="19">
    <location>
        <position position="186"/>
    </location>
</feature>
<feature type="active site" evidence="19">
    <location>
        <position position="325"/>
    </location>
</feature>
<dbReference type="SUPFAM" id="SSF56059">
    <property type="entry name" value="Glutathione synthetase ATP-binding domain-like"/>
    <property type="match status" value="1"/>
</dbReference>
<dbReference type="Pfam" id="PF07478">
    <property type="entry name" value="Dala_Dala_lig_C"/>
    <property type="match status" value="1"/>
</dbReference>
<evidence type="ECO:0000259" key="23">
    <source>
        <dbReference type="PROSITE" id="PS50975"/>
    </source>
</evidence>
<dbReference type="PROSITE" id="PS50975">
    <property type="entry name" value="ATP_GRASP"/>
    <property type="match status" value="1"/>
</dbReference>
<sequence length="357" mass="37853">MAKRLRVAVLFGGQSAEHDVSILSASNVVKALDATRYEVVPVAITRSGHWLLIDLNGGALPDRVPDDGTQICLLPGGKGRLFAIPKTGHPHELPAIDILFPVLHGLHGEDGSIQGLAEAAGVPFAGCGILGSATAIDKDVAKRLLREAGLPVARSVTIRRGETPSFDEIAGQLGTPVFVKPARQGSSVGVSKARTAEELSSALTEGFRHDHKVLIEEFIQGREIEFSVLEQPDGELIVSLPGEIVPAEAHGFYTYEAKYLDADGAALSIPADLPDEATQRLRDMSAKAFRALGCDGMARVDFFVRADLSALVNEINTIPGFTDISMYAKALAASGIAYPEILDRLIAHGLARAQAQG</sequence>
<evidence type="ECO:0000256" key="14">
    <source>
        <dbReference type="ARBA" id="ARBA00023211"/>
    </source>
</evidence>
<evidence type="ECO:0000256" key="4">
    <source>
        <dbReference type="ARBA" id="ARBA00004752"/>
    </source>
</evidence>
<dbReference type="HAMAP" id="MF_00047">
    <property type="entry name" value="Dala_Dala_lig"/>
    <property type="match status" value="1"/>
</dbReference>
<dbReference type="PANTHER" id="PTHR23132:SF25">
    <property type="entry name" value="D-ALANINE--D-ALANINE LIGASE A"/>
    <property type="match status" value="1"/>
</dbReference>
<keyword evidence="25" id="KW-1185">Reference proteome</keyword>
<feature type="active site" evidence="19">
    <location>
        <position position="17"/>
    </location>
</feature>
<dbReference type="InterPro" id="IPR011127">
    <property type="entry name" value="Dala_Dala_lig_N"/>
</dbReference>
<dbReference type="InterPro" id="IPR011761">
    <property type="entry name" value="ATP-grasp"/>
</dbReference>
<dbReference type="GO" id="GO:0009252">
    <property type="term" value="P:peptidoglycan biosynthetic process"/>
    <property type="evidence" value="ECO:0007669"/>
    <property type="project" value="UniProtKB-UniRule"/>
</dbReference>
<dbReference type="PIRSF" id="PIRSF039102">
    <property type="entry name" value="Ddl/VanB"/>
    <property type="match status" value="1"/>
</dbReference>
<evidence type="ECO:0000256" key="1">
    <source>
        <dbReference type="ARBA" id="ARBA00001936"/>
    </source>
</evidence>
<dbReference type="GO" id="GO:0005829">
    <property type="term" value="C:cytosol"/>
    <property type="evidence" value="ECO:0007669"/>
    <property type="project" value="TreeGrafter"/>
</dbReference>
<protein>
    <recommendedName>
        <fullName evidence="18">D-alanine--D-alanine ligase</fullName>
        <ecNumber evidence="18">6.3.2.4</ecNumber>
    </recommendedName>
    <alternativeName>
        <fullName evidence="18">D-Ala-D-Ala ligase</fullName>
    </alternativeName>
    <alternativeName>
        <fullName evidence="18">D-alanylalanine synthetase</fullName>
    </alternativeName>
</protein>
<evidence type="ECO:0000256" key="3">
    <source>
        <dbReference type="ARBA" id="ARBA00004496"/>
    </source>
</evidence>
<keyword evidence="9 20" id="KW-0547">Nucleotide-binding</keyword>
<dbReference type="PROSITE" id="PS00843">
    <property type="entry name" value="DALA_DALA_LIGASE_1"/>
    <property type="match status" value="1"/>
</dbReference>
<dbReference type="Gene3D" id="3.40.50.20">
    <property type="match status" value="1"/>
</dbReference>
<dbReference type="FunFam" id="3.30.470.20:FF:000008">
    <property type="entry name" value="D-alanine--D-alanine ligase"/>
    <property type="match status" value="1"/>
</dbReference>
<comment type="subcellular location">
    <subcellularLocation>
        <location evidence="3 18">Cytoplasm</location>
    </subcellularLocation>
</comment>
<evidence type="ECO:0000256" key="2">
    <source>
        <dbReference type="ARBA" id="ARBA00003921"/>
    </source>
</evidence>
<keyword evidence="7 18" id="KW-0436">Ligase</keyword>
<comment type="cofactor">
    <cofactor evidence="21">
        <name>Mg(2+)</name>
        <dbReference type="ChEBI" id="CHEBI:18420"/>
    </cofactor>
    <cofactor evidence="21">
        <name>Mn(2+)</name>
        <dbReference type="ChEBI" id="CHEBI:29035"/>
    </cofactor>
    <text evidence="21">Binds 2 magnesium or manganese ions per subunit.</text>
</comment>
<organism evidence="24 25">
    <name type="scientific">Bosea lathyri</name>
    <dbReference type="NCBI Taxonomy" id="1036778"/>
    <lineage>
        <taxon>Bacteria</taxon>
        <taxon>Pseudomonadati</taxon>
        <taxon>Pseudomonadota</taxon>
        <taxon>Alphaproteobacteria</taxon>
        <taxon>Hyphomicrobiales</taxon>
        <taxon>Boseaceae</taxon>
        <taxon>Bosea</taxon>
    </lineage>
</organism>
<comment type="pathway">
    <text evidence="4 18">Cell wall biogenesis; peptidoglycan biosynthesis.</text>
</comment>
<dbReference type="InterPro" id="IPR011095">
    <property type="entry name" value="Dala_Dala_lig_C"/>
</dbReference>
<dbReference type="Gene3D" id="3.30.1490.20">
    <property type="entry name" value="ATP-grasp fold, A domain"/>
    <property type="match status" value="1"/>
</dbReference>
<feature type="binding site" evidence="20">
    <location>
        <begin position="313"/>
        <end position="314"/>
    </location>
    <ligand>
        <name>ATP</name>
        <dbReference type="ChEBI" id="CHEBI:30616"/>
    </ligand>
</feature>
<evidence type="ECO:0000256" key="6">
    <source>
        <dbReference type="ARBA" id="ARBA00022490"/>
    </source>
</evidence>
<comment type="similarity">
    <text evidence="5 18">Belongs to the D-alanine--D-alanine ligase family.</text>
</comment>
<dbReference type="EC" id="6.3.2.4" evidence="18"/>
<dbReference type="OrthoDB" id="9813261at2"/>
<evidence type="ECO:0000256" key="7">
    <source>
        <dbReference type="ARBA" id="ARBA00022598"/>
    </source>
</evidence>
<evidence type="ECO:0000256" key="8">
    <source>
        <dbReference type="ARBA" id="ARBA00022723"/>
    </source>
</evidence>
<dbReference type="PROSITE" id="PS00844">
    <property type="entry name" value="DALA_DALA_LIGASE_2"/>
    <property type="match status" value="1"/>
</dbReference>
<comment type="function">
    <text evidence="2 18">Cell wall formation.</text>
</comment>
<keyword evidence="15 18" id="KW-0961">Cell wall biogenesis/degradation</keyword>
<dbReference type="NCBIfam" id="NF002528">
    <property type="entry name" value="PRK01966.1-4"/>
    <property type="match status" value="1"/>
</dbReference>
<dbReference type="EMBL" id="FNUY01000015">
    <property type="protein sequence ID" value="SEG79715.1"/>
    <property type="molecule type" value="Genomic_DNA"/>
</dbReference>
<evidence type="ECO:0000313" key="24">
    <source>
        <dbReference type="EMBL" id="SEG79715.1"/>
    </source>
</evidence>
<feature type="binding site" evidence="21">
    <location>
        <position position="314"/>
    </location>
    <ligand>
        <name>Mg(2+)</name>
        <dbReference type="ChEBI" id="CHEBI:18420"/>
        <label>1</label>
    </ligand>
</feature>
<dbReference type="InterPro" id="IPR013815">
    <property type="entry name" value="ATP_grasp_subdomain_1"/>
</dbReference>
<dbReference type="PANTHER" id="PTHR23132">
    <property type="entry name" value="D-ALANINE--D-ALANINE LIGASE"/>
    <property type="match status" value="1"/>
</dbReference>
<feature type="binding site" evidence="20">
    <location>
        <begin position="178"/>
        <end position="180"/>
    </location>
    <ligand>
        <name>ATP</name>
        <dbReference type="ChEBI" id="CHEBI:30616"/>
    </ligand>
</feature>
<keyword evidence="11 21" id="KW-0460">Magnesium</keyword>
<evidence type="ECO:0000256" key="5">
    <source>
        <dbReference type="ARBA" id="ARBA00010871"/>
    </source>
</evidence>
<evidence type="ECO:0000256" key="21">
    <source>
        <dbReference type="PIRSR" id="PIRSR039102-3"/>
    </source>
</evidence>
<evidence type="ECO:0000256" key="18">
    <source>
        <dbReference type="HAMAP-Rule" id="MF_00047"/>
    </source>
</evidence>
<evidence type="ECO:0000313" key="25">
    <source>
        <dbReference type="Proteomes" id="UP000236743"/>
    </source>
</evidence>
<dbReference type="InterPro" id="IPR000291">
    <property type="entry name" value="D-Ala_lig_Van_CS"/>
</dbReference>
<comment type="pathway">
    <text evidence="17">Glycan biosynthesis.</text>
</comment>
<evidence type="ECO:0000256" key="9">
    <source>
        <dbReference type="ARBA" id="ARBA00022741"/>
    </source>
</evidence>
<keyword evidence="6 18" id="KW-0963">Cytoplasm</keyword>
<evidence type="ECO:0000256" key="13">
    <source>
        <dbReference type="ARBA" id="ARBA00022984"/>
    </source>
</evidence>
<feature type="binding site" evidence="20">
    <location>
        <begin position="186"/>
        <end position="187"/>
    </location>
    <ligand>
        <name>ATP</name>
        <dbReference type="ChEBI" id="CHEBI:30616"/>
    </ligand>
</feature>
<dbReference type="Pfam" id="PF01820">
    <property type="entry name" value="Dala_Dala_lig_N"/>
    <property type="match status" value="1"/>
</dbReference>
<feature type="binding site" evidence="20">
    <location>
        <begin position="216"/>
        <end position="223"/>
    </location>
    <ligand>
        <name>ATP</name>
        <dbReference type="ChEBI" id="CHEBI:30616"/>
    </ligand>
</feature>
<feature type="binding site" evidence="21">
    <location>
        <position position="314"/>
    </location>
    <ligand>
        <name>Mg(2+)</name>
        <dbReference type="ChEBI" id="CHEBI:18420"/>
        <label>2</label>
    </ligand>
</feature>
<evidence type="ECO:0000256" key="11">
    <source>
        <dbReference type="ARBA" id="ARBA00022842"/>
    </source>
</evidence>
<dbReference type="FunFam" id="3.30.1490.20:FF:000007">
    <property type="entry name" value="D-alanine--D-alanine ligase"/>
    <property type="match status" value="1"/>
</dbReference>
<gene>
    <name evidence="18" type="primary">ddl</name>
    <name evidence="24" type="ORF">SAMN04488115_1157</name>
</gene>
<evidence type="ECO:0000256" key="15">
    <source>
        <dbReference type="ARBA" id="ARBA00023316"/>
    </source>
</evidence>
<keyword evidence="12 18" id="KW-0133">Cell shape</keyword>
<evidence type="ECO:0000256" key="16">
    <source>
        <dbReference type="ARBA" id="ARBA00047614"/>
    </source>
</evidence>
<dbReference type="GO" id="GO:0005524">
    <property type="term" value="F:ATP binding"/>
    <property type="evidence" value="ECO:0007669"/>
    <property type="project" value="UniProtKB-UniRule"/>
</dbReference>
<dbReference type="AlphaFoldDB" id="A0A1H6D4L9"/>
<proteinExistence type="inferred from homology"/>
<keyword evidence="14 21" id="KW-0464">Manganese</keyword>
<keyword evidence="10 22" id="KW-0067">ATP-binding</keyword>
<dbReference type="InterPro" id="IPR016185">
    <property type="entry name" value="PreATP-grasp_dom_sf"/>
</dbReference>
<dbReference type="Proteomes" id="UP000236743">
    <property type="component" value="Unassembled WGS sequence"/>
</dbReference>
<evidence type="ECO:0000256" key="12">
    <source>
        <dbReference type="ARBA" id="ARBA00022960"/>
    </source>
</evidence>
<evidence type="ECO:0000256" key="10">
    <source>
        <dbReference type="ARBA" id="ARBA00022840"/>
    </source>
</evidence>
<dbReference type="RefSeq" id="WP_103875269.1">
    <property type="nucleotide sequence ID" value="NZ_FNUY01000015.1"/>
</dbReference>
<comment type="cofactor">
    <cofactor evidence="1">
        <name>Mn(2+)</name>
        <dbReference type="ChEBI" id="CHEBI:29035"/>
    </cofactor>
</comment>
<dbReference type="UniPathway" id="UPA00219"/>
<evidence type="ECO:0000256" key="17">
    <source>
        <dbReference type="ARBA" id="ARBA00060592"/>
    </source>
</evidence>
<dbReference type="Gene3D" id="3.30.470.20">
    <property type="entry name" value="ATP-grasp fold, B domain"/>
    <property type="match status" value="1"/>
</dbReference>
<evidence type="ECO:0000256" key="20">
    <source>
        <dbReference type="PIRSR" id="PIRSR039102-2"/>
    </source>
</evidence>
<feature type="binding site" evidence="20">
    <location>
        <position position="138"/>
    </location>
    <ligand>
        <name>ATP</name>
        <dbReference type="ChEBI" id="CHEBI:30616"/>
    </ligand>
</feature>